<accession>A0A834X4F4</accession>
<sequence>MPILPNSQRPTHMHAKPALTATEEPVYLYYYCAGVMVMIQREEEEGGRRKEAYKEMKGKGRWLRRPVGFPDGPDNDRSKAQKEYKPDLLTSSGRACP</sequence>
<keyword evidence="3" id="KW-1185">Reference proteome</keyword>
<comment type="caution">
    <text evidence="2">The sequence shown here is derived from an EMBL/GenBank/DDBJ whole genome shotgun (WGS) entry which is preliminary data.</text>
</comment>
<gene>
    <name evidence="2" type="ORF">G2W53_006161</name>
</gene>
<feature type="compositionally biased region" description="Basic and acidic residues" evidence="1">
    <location>
        <begin position="46"/>
        <end position="58"/>
    </location>
</feature>
<name>A0A834X4F4_9FABA</name>
<dbReference type="EMBL" id="JAAIUW010000003">
    <property type="protein sequence ID" value="KAF7837679.1"/>
    <property type="molecule type" value="Genomic_DNA"/>
</dbReference>
<evidence type="ECO:0000313" key="2">
    <source>
        <dbReference type="EMBL" id="KAF7837679.1"/>
    </source>
</evidence>
<feature type="region of interest" description="Disordered" evidence="1">
    <location>
        <begin position="43"/>
        <end position="97"/>
    </location>
</feature>
<protein>
    <submittedName>
        <fullName evidence="2">Uncharacterized protein</fullName>
    </submittedName>
</protein>
<evidence type="ECO:0000256" key="1">
    <source>
        <dbReference type="SAM" id="MobiDB-lite"/>
    </source>
</evidence>
<organism evidence="2 3">
    <name type="scientific">Senna tora</name>
    <dbReference type="NCBI Taxonomy" id="362788"/>
    <lineage>
        <taxon>Eukaryota</taxon>
        <taxon>Viridiplantae</taxon>
        <taxon>Streptophyta</taxon>
        <taxon>Embryophyta</taxon>
        <taxon>Tracheophyta</taxon>
        <taxon>Spermatophyta</taxon>
        <taxon>Magnoliopsida</taxon>
        <taxon>eudicotyledons</taxon>
        <taxon>Gunneridae</taxon>
        <taxon>Pentapetalae</taxon>
        <taxon>rosids</taxon>
        <taxon>fabids</taxon>
        <taxon>Fabales</taxon>
        <taxon>Fabaceae</taxon>
        <taxon>Caesalpinioideae</taxon>
        <taxon>Cassia clade</taxon>
        <taxon>Senna</taxon>
    </lineage>
</organism>
<feature type="compositionally biased region" description="Basic and acidic residues" evidence="1">
    <location>
        <begin position="74"/>
        <end position="86"/>
    </location>
</feature>
<dbReference type="Proteomes" id="UP000634136">
    <property type="component" value="Unassembled WGS sequence"/>
</dbReference>
<evidence type="ECO:0000313" key="3">
    <source>
        <dbReference type="Proteomes" id="UP000634136"/>
    </source>
</evidence>
<dbReference type="AlphaFoldDB" id="A0A834X4F4"/>
<proteinExistence type="predicted"/>
<reference evidence="2" key="1">
    <citation type="submission" date="2020-09" db="EMBL/GenBank/DDBJ databases">
        <title>Genome-Enabled Discovery of Anthraquinone Biosynthesis in Senna tora.</title>
        <authorList>
            <person name="Kang S.-H."/>
            <person name="Pandey R.P."/>
            <person name="Lee C.-M."/>
            <person name="Sim J.-S."/>
            <person name="Jeong J.-T."/>
            <person name="Choi B.-S."/>
            <person name="Jung M."/>
            <person name="Ginzburg D."/>
            <person name="Zhao K."/>
            <person name="Won S.Y."/>
            <person name="Oh T.-J."/>
            <person name="Yu Y."/>
            <person name="Kim N.-H."/>
            <person name="Lee O.R."/>
            <person name="Lee T.-H."/>
            <person name="Bashyal P."/>
            <person name="Kim T.-S."/>
            <person name="Lee W.-H."/>
            <person name="Kawkins C."/>
            <person name="Kim C.-K."/>
            <person name="Kim J.S."/>
            <person name="Ahn B.O."/>
            <person name="Rhee S.Y."/>
            <person name="Sohng J.K."/>
        </authorList>
    </citation>
    <scope>NUCLEOTIDE SEQUENCE</scope>
    <source>
        <tissue evidence="2">Leaf</tissue>
    </source>
</reference>